<reference evidence="2 3" key="1">
    <citation type="submission" date="2021-05" db="EMBL/GenBank/DDBJ databases">
        <authorList>
            <person name="Zhang Z.D."/>
            <person name="Osman G."/>
        </authorList>
    </citation>
    <scope>NUCLEOTIDE SEQUENCE [LARGE SCALE GENOMIC DNA]</scope>
    <source>
        <strain evidence="2 3">KCTC 32217</strain>
    </source>
</reference>
<evidence type="ECO:0000313" key="2">
    <source>
        <dbReference type="EMBL" id="MBS9523245.1"/>
    </source>
</evidence>
<feature type="domain" description="N-acetyltransferase" evidence="1">
    <location>
        <begin position="19"/>
        <end position="173"/>
    </location>
</feature>
<evidence type="ECO:0000259" key="1">
    <source>
        <dbReference type="PROSITE" id="PS51186"/>
    </source>
</evidence>
<dbReference type="PANTHER" id="PTHR43610">
    <property type="entry name" value="BLL6696 PROTEIN"/>
    <property type="match status" value="1"/>
</dbReference>
<proteinExistence type="predicted"/>
<organism evidence="2 3">
    <name type="scientific">Litoribacter ruber</name>
    <dbReference type="NCBI Taxonomy" id="702568"/>
    <lineage>
        <taxon>Bacteria</taxon>
        <taxon>Pseudomonadati</taxon>
        <taxon>Bacteroidota</taxon>
        <taxon>Cytophagia</taxon>
        <taxon>Cytophagales</taxon>
        <taxon>Cyclobacteriaceae</taxon>
        <taxon>Litoribacter</taxon>
    </lineage>
</organism>
<dbReference type="GO" id="GO:0016747">
    <property type="term" value="F:acyltransferase activity, transferring groups other than amino-acyl groups"/>
    <property type="evidence" value="ECO:0007669"/>
    <property type="project" value="InterPro"/>
</dbReference>
<sequence>MKCDPKYLDFNLCLEGELVRLRPMRLEDMKAFEELTKTSDWTYFTHDLSDERELEMWLLEGLKLKESRQRIPFTVEDKQTGEILGSSSFGNISLRDQRVEIGWTWLSPSARGKGYNADMKKAMLSYAFGKVNFVRVEFKTDVLNQPARKALQKMGIKEEGILRSHTLMTKERRRDTIFFGILADEWPSINS</sequence>
<accession>A0AAP2CIK8</accession>
<dbReference type="EMBL" id="JAHCMY010000001">
    <property type="protein sequence ID" value="MBS9523245.1"/>
    <property type="molecule type" value="Genomic_DNA"/>
</dbReference>
<comment type="caution">
    <text evidence="2">The sequence shown here is derived from an EMBL/GenBank/DDBJ whole genome shotgun (WGS) entry which is preliminary data.</text>
</comment>
<dbReference type="PROSITE" id="PS51186">
    <property type="entry name" value="GNAT"/>
    <property type="match status" value="1"/>
</dbReference>
<dbReference type="Pfam" id="PF13302">
    <property type="entry name" value="Acetyltransf_3"/>
    <property type="match status" value="1"/>
</dbReference>
<dbReference type="SUPFAM" id="SSF55729">
    <property type="entry name" value="Acyl-CoA N-acyltransferases (Nat)"/>
    <property type="match status" value="1"/>
</dbReference>
<dbReference type="PANTHER" id="PTHR43610:SF1">
    <property type="entry name" value="N-ACETYLTRANSFERASE DOMAIN-CONTAINING PROTEIN"/>
    <property type="match status" value="1"/>
</dbReference>
<dbReference type="AlphaFoldDB" id="A0AAP2CIK8"/>
<dbReference type="Gene3D" id="3.40.630.30">
    <property type="match status" value="1"/>
</dbReference>
<dbReference type="Proteomes" id="UP001319104">
    <property type="component" value="Unassembled WGS sequence"/>
</dbReference>
<name>A0AAP2CIK8_9BACT</name>
<dbReference type="InterPro" id="IPR016181">
    <property type="entry name" value="Acyl_CoA_acyltransferase"/>
</dbReference>
<dbReference type="InterPro" id="IPR000182">
    <property type="entry name" value="GNAT_dom"/>
</dbReference>
<gene>
    <name evidence="2" type="ORF">KI659_04365</name>
</gene>
<evidence type="ECO:0000313" key="3">
    <source>
        <dbReference type="Proteomes" id="UP001319104"/>
    </source>
</evidence>
<keyword evidence="3" id="KW-1185">Reference proteome</keyword>
<protein>
    <submittedName>
        <fullName evidence="2">GNAT family N-acetyltransferase</fullName>
    </submittedName>
</protein>
<dbReference type="RefSeq" id="WP_213944103.1">
    <property type="nucleotide sequence ID" value="NZ_JAHBGI010000003.1"/>
</dbReference>